<keyword evidence="4" id="KW-0479">Metal-binding</keyword>
<evidence type="ECO:0000256" key="2">
    <source>
        <dbReference type="ARBA" id="ARBA00010147"/>
    </source>
</evidence>
<evidence type="ECO:0000256" key="7">
    <source>
        <dbReference type="ARBA" id="ARBA00023157"/>
    </source>
</evidence>
<evidence type="ECO:0000313" key="11">
    <source>
        <dbReference type="Proteomes" id="UP000472272"/>
    </source>
</evidence>
<keyword evidence="5" id="KW-0430">Lectin</keyword>
<dbReference type="SUPFAM" id="SSF49785">
    <property type="entry name" value="Galactose-binding domain-like"/>
    <property type="match status" value="1"/>
</dbReference>
<dbReference type="PANTHER" id="PTHR45713">
    <property type="entry name" value="FTP DOMAIN-CONTAINING PROTEIN"/>
    <property type="match status" value="1"/>
</dbReference>
<dbReference type="GO" id="GO:0042806">
    <property type="term" value="F:fucose binding"/>
    <property type="evidence" value="ECO:0007669"/>
    <property type="project" value="UniProtKB-ARBA"/>
</dbReference>
<reference evidence="10" key="3">
    <citation type="submission" date="2025-09" db="UniProtKB">
        <authorList>
            <consortium name="Ensembl"/>
        </authorList>
    </citation>
    <scope>IDENTIFICATION</scope>
</reference>
<evidence type="ECO:0000256" key="5">
    <source>
        <dbReference type="ARBA" id="ARBA00022734"/>
    </source>
</evidence>
<dbReference type="SMART" id="SM00607">
    <property type="entry name" value="FTP"/>
    <property type="match status" value="1"/>
</dbReference>
<evidence type="ECO:0000256" key="3">
    <source>
        <dbReference type="ARBA" id="ARBA00011233"/>
    </source>
</evidence>
<dbReference type="GO" id="GO:0010185">
    <property type="term" value="P:regulation of cellular defense response"/>
    <property type="evidence" value="ECO:0007669"/>
    <property type="project" value="UniProtKB-ARBA"/>
</dbReference>
<keyword evidence="8" id="KW-0732">Signal</keyword>
<protein>
    <recommendedName>
        <fullName evidence="9">Fucolectin tachylectin-4 pentraxin-1 domain-containing protein</fullName>
    </recommendedName>
</protein>
<name>A0A670J2C1_PODMU</name>
<dbReference type="InterPro" id="IPR006585">
    <property type="entry name" value="FTP1"/>
</dbReference>
<dbReference type="GO" id="GO:0001868">
    <property type="term" value="P:regulation of complement activation, lectin pathway"/>
    <property type="evidence" value="ECO:0007669"/>
    <property type="project" value="UniProtKB-ARBA"/>
</dbReference>
<evidence type="ECO:0000256" key="1">
    <source>
        <dbReference type="ARBA" id="ARBA00002219"/>
    </source>
</evidence>
<accession>A0A670J2C1</accession>
<evidence type="ECO:0000259" key="9">
    <source>
        <dbReference type="SMART" id="SM00607"/>
    </source>
</evidence>
<feature type="domain" description="Fucolectin tachylectin-4 pentraxin-1" evidence="9">
    <location>
        <begin position="27"/>
        <end position="170"/>
    </location>
</feature>
<evidence type="ECO:0000256" key="4">
    <source>
        <dbReference type="ARBA" id="ARBA00022723"/>
    </source>
</evidence>
<feature type="chain" id="PRO_5025465935" description="Fucolectin tachylectin-4 pentraxin-1 domain-containing protein" evidence="8">
    <location>
        <begin position="25"/>
        <end position="185"/>
    </location>
</feature>
<comment type="similarity">
    <text evidence="2">Belongs to the fucolectin family.</text>
</comment>
<keyword evidence="6" id="KW-0106">Calcium</keyword>
<dbReference type="GO" id="GO:0046872">
    <property type="term" value="F:metal ion binding"/>
    <property type="evidence" value="ECO:0007669"/>
    <property type="project" value="UniProtKB-KW"/>
</dbReference>
<dbReference type="Ensembl" id="ENSPMRT00000019488.1">
    <property type="protein sequence ID" value="ENSPMRP00000018325.1"/>
    <property type="gene ID" value="ENSPMRG00000012052.1"/>
</dbReference>
<dbReference type="InterPro" id="IPR051941">
    <property type="entry name" value="BG_Antigen-Binding_Lectin"/>
</dbReference>
<dbReference type="Gene3D" id="2.60.120.260">
    <property type="entry name" value="Galactose-binding domain-like"/>
    <property type="match status" value="1"/>
</dbReference>
<reference evidence="10 11" key="1">
    <citation type="journal article" date="2019" name="Proc. Natl. Acad. Sci. U.S.A.">
        <title>Regulatory changes in pterin and carotenoid genes underlie balanced color polymorphisms in the wall lizard.</title>
        <authorList>
            <person name="Andrade P."/>
            <person name="Pinho C."/>
            <person name="Perez I de Lanuza G."/>
            <person name="Afonso S."/>
            <person name="Brejcha J."/>
            <person name="Rubin C.J."/>
            <person name="Wallerman O."/>
            <person name="Pereira P."/>
            <person name="Sabatino S.J."/>
            <person name="Bellati A."/>
            <person name="Pellitteri-Rosa D."/>
            <person name="Bosakova Z."/>
            <person name="Bunikis I."/>
            <person name="Carretero M.A."/>
            <person name="Feiner N."/>
            <person name="Marsik P."/>
            <person name="Pauperio F."/>
            <person name="Salvi D."/>
            <person name="Soler L."/>
            <person name="While G.M."/>
            <person name="Uller T."/>
            <person name="Font E."/>
            <person name="Andersson L."/>
            <person name="Carneiro M."/>
        </authorList>
    </citation>
    <scope>NUCLEOTIDE SEQUENCE</scope>
</reference>
<reference evidence="10" key="2">
    <citation type="submission" date="2025-08" db="UniProtKB">
        <authorList>
            <consortium name="Ensembl"/>
        </authorList>
    </citation>
    <scope>IDENTIFICATION</scope>
</reference>
<comment type="function">
    <text evidence="1">Acts as a defensive agent. Recognizes blood group fucosylated oligosaccharides including A, B, H and Lewis B-type antigens. Does not recognize Lewis A antigen and has low affinity for monovalent haptens.</text>
</comment>
<evidence type="ECO:0000256" key="8">
    <source>
        <dbReference type="SAM" id="SignalP"/>
    </source>
</evidence>
<organism evidence="10 11">
    <name type="scientific">Podarcis muralis</name>
    <name type="common">Wall lizard</name>
    <name type="synonym">Lacerta muralis</name>
    <dbReference type="NCBI Taxonomy" id="64176"/>
    <lineage>
        <taxon>Eukaryota</taxon>
        <taxon>Metazoa</taxon>
        <taxon>Chordata</taxon>
        <taxon>Craniata</taxon>
        <taxon>Vertebrata</taxon>
        <taxon>Euteleostomi</taxon>
        <taxon>Lepidosauria</taxon>
        <taxon>Squamata</taxon>
        <taxon>Bifurcata</taxon>
        <taxon>Unidentata</taxon>
        <taxon>Episquamata</taxon>
        <taxon>Laterata</taxon>
        <taxon>Lacertibaenia</taxon>
        <taxon>Lacertidae</taxon>
        <taxon>Podarcis</taxon>
    </lineage>
</organism>
<feature type="signal peptide" evidence="8">
    <location>
        <begin position="1"/>
        <end position="24"/>
    </location>
</feature>
<keyword evidence="11" id="KW-1185">Reference proteome</keyword>
<dbReference type="InterPro" id="IPR008979">
    <property type="entry name" value="Galactose-bd-like_sf"/>
</dbReference>
<dbReference type="AlphaFoldDB" id="A0A670J2C1"/>
<comment type="subunit">
    <text evidence="3">Homotrimer.</text>
</comment>
<dbReference type="Proteomes" id="UP000472272">
    <property type="component" value="Chromosome 10"/>
</dbReference>
<dbReference type="Pfam" id="PF22633">
    <property type="entry name" value="F5_F8_type_C_2"/>
    <property type="match status" value="1"/>
</dbReference>
<keyword evidence="7" id="KW-1015">Disulfide bond</keyword>
<dbReference type="GeneTree" id="ENSGT01060000248575"/>
<evidence type="ECO:0000313" key="10">
    <source>
        <dbReference type="Ensembl" id="ENSPMRP00000018325.1"/>
    </source>
</evidence>
<proteinExistence type="inferred from homology"/>
<sequence length="185" mass="19814">MLQGRTVRCCLLLMLLTILPTRPALEDTNVALAGEASQSSTYSSLGVAGNAIDGSTSSNFNQGSCTHTNSENNPWWMVDLKAQYQVLHVTITNRKDCCAQRLNGAEIRVGDSAERGGTTNPRCATIGSLGAGKTDSFNCEASKGRYVTVTLPRKEYLTLCEVQVFGRKIESPGDEEGTASGMEEA</sequence>
<dbReference type="PANTHER" id="PTHR45713:SF20">
    <property type="entry name" value="FUCOLECTIN TACHYLECTIN-4 PENTRAXIN-1 DOMAIN-CONTAINING PROTEIN"/>
    <property type="match status" value="1"/>
</dbReference>
<evidence type="ECO:0000256" key="6">
    <source>
        <dbReference type="ARBA" id="ARBA00022837"/>
    </source>
</evidence>